<dbReference type="PROSITE" id="PS51257">
    <property type="entry name" value="PROKAR_LIPOPROTEIN"/>
    <property type="match status" value="1"/>
</dbReference>
<keyword evidence="3" id="KW-1185">Reference proteome</keyword>
<sequence length="222" mass="22414">MRVARSRLTVAVAVSAVVIAAASLAGCAADWTAPHPAPSLIVAADAGFLPPTPLAPAATMTPSPGSWVGARPTAGLRVVLLTMGDEAATVTMTDAVRTWAREVGADLREVRAGADPIPAITQAIDMHADVVMSAGDALVDPLAIVTASHLDQPFLVLGGELAEPTQNVLAVDWAGAGFRGEDLGQAAHHDPASFTPARCSNAVAAGVAALLSGQNGVVVWIP</sequence>
<comment type="caution">
    <text evidence="2">The sequence shown here is derived from an EMBL/GenBank/DDBJ whole genome shotgun (WGS) entry which is preliminary data.</text>
</comment>
<dbReference type="Gene3D" id="3.40.50.2300">
    <property type="match status" value="1"/>
</dbReference>
<feature type="signal peptide" evidence="1">
    <location>
        <begin position="1"/>
        <end position="28"/>
    </location>
</feature>
<accession>A0A150H4R7</accession>
<dbReference type="STRING" id="36807.Mlaev_02877"/>
<protein>
    <recommendedName>
        <fullName evidence="4">BMP family ABC transporter substrate-binding protein</fullName>
    </recommendedName>
</protein>
<gene>
    <name evidence="2" type="ORF">Mlaev_02877</name>
</gene>
<dbReference type="Proteomes" id="UP000075357">
    <property type="component" value="Unassembled WGS sequence"/>
</dbReference>
<dbReference type="AlphaFoldDB" id="A0A150H4R7"/>
<evidence type="ECO:0000256" key="1">
    <source>
        <dbReference type="SAM" id="SignalP"/>
    </source>
</evidence>
<evidence type="ECO:0000313" key="2">
    <source>
        <dbReference type="EMBL" id="KXZ57117.1"/>
    </source>
</evidence>
<dbReference type="PATRIC" id="fig|36807.3.peg.2931"/>
<evidence type="ECO:0000313" key="3">
    <source>
        <dbReference type="Proteomes" id="UP000075357"/>
    </source>
</evidence>
<organism evidence="2 3">
    <name type="scientific">Microbacterium laevaniformans</name>
    <dbReference type="NCBI Taxonomy" id="36807"/>
    <lineage>
        <taxon>Bacteria</taxon>
        <taxon>Bacillati</taxon>
        <taxon>Actinomycetota</taxon>
        <taxon>Actinomycetes</taxon>
        <taxon>Micrococcales</taxon>
        <taxon>Microbacteriaceae</taxon>
        <taxon>Microbacterium</taxon>
    </lineage>
</organism>
<reference evidence="2 3" key="1">
    <citation type="submission" date="2016-01" db="EMBL/GenBank/DDBJ databases">
        <title>Draft genome sequences of Microbacterium laevaniformans LCDC 91-0039 and the type strain of Microbacterium hominis LCDC 84-209.</title>
        <authorList>
            <person name="Bernier A.-M."/>
            <person name="Bernard K."/>
        </authorList>
    </citation>
    <scope>NUCLEOTIDE SEQUENCE [LARGE SCALE GENOMIC DNA]</scope>
    <source>
        <strain evidence="2 3">LCDC 91-0039</strain>
    </source>
</reference>
<evidence type="ECO:0008006" key="4">
    <source>
        <dbReference type="Google" id="ProtNLM"/>
    </source>
</evidence>
<feature type="chain" id="PRO_5038501763" description="BMP family ABC transporter substrate-binding protein" evidence="1">
    <location>
        <begin position="29"/>
        <end position="222"/>
    </location>
</feature>
<proteinExistence type="predicted"/>
<dbReference type="RefSeq" id="WP_061683901.1">
    <property type="nucleotide sequence ID" value="NZ_LRAD01000059.1"/>
</dbReference>
<dbReference type="EMBL" id="LRAD01000059">
    <property type="protein sequence ID" value="KXZ57117.1"/>
    <property type="molecule type" value="Genomic_DNA"/>
</dbReference>
<keyword evidence="1" id="KW-0732">Signal</keyword>
<name>A0A150H4R7_9MICO</name>